<feature type="domain" description="Amino acid permease/ SLC12A" evidence="8">
    <location>
        <begin position="24"/>
        <end position="430"/>
    </location>
</feature>
<protein>
    <submittedName>
        <fullName evidence="9">L-asparagine transporter</fullName>
    </submittedName>
</protein>
<evidence type="ECO:0000256" key="4">
    <source>
        <dbReference type="ARBA" id="ARBA00022692"/>
    </source>
</evidence>
<dbReference type="PIRSF" id="PIRSF006060">
    <property type="entry name" value="AA_transporter"/>
    <property type="match status" value="1"/>
</dbReference>
<dbReference type="EMBL" id="FNEI01000013">
    <property type="protein sequence ID" value="SDJ60125.1"/>
    <property type="molecule type" value="Genomic_DNA"/>
</dbReference>
<keyword evidence="5" id="KW-0029">Amino-acid transport</keyword>
<accession>A0A1G8V419</accession>
<dbReference type="FunFam" id="1.20.1740.10:FF:000001">
    <property type="entry name" value="Amino acid permease"/>
    <property type="match status" value="1"/>
</dbReference>
<comment type="similarity">
    <text evidence="2">Belongs to the amino acid-polyamine-organocation (APC) superfamily. Amino acid transporter (AAT) (TC 2.A.3.1) family.</text>
</comment>
<evidence type="ECO:0000256" key="7">
    <source>
        <dbReference type="ARBA" id="ARBA00023136"/>
    </source>
</evidence>
<dbReference type="PROSITE" id="PS00218">
    <property type="entry name" value="AMINO_ACID_PERMEASE_1"/>
    <property type="match status" value="1"/>
</dbReference>
<keyword evidence="4" id="KW-0812">Transmembrane</keyword>
<keyword evidence="3" id="KW-0813">Transport</keyword>
<dbReference type="Gene3D" id="1.20.1740.10">
    <property type="entry name" value="Amino acid/polyamine transporter I"/>
    <property type="match status" value="1"/>
</dbReference>
<name>A0A1G8V419_9MICC</name>
<dbReference type="GO" id="GO:0055085">
    <property type="term" value="P:transmembrane transport"/>
    <property type="evidence" value="ECO:0007669"/>
    <property type="project" value="InterPro"/>
</dbReference>
<keyword evidence="7" id="KW-0472">Membrane</keyword>
<dbReference type="InterPro" id="IPR004841">
    <property type="entry name" value="AA-permease/SLC12A_dom"/>
</dbReference>
<dbReference type="Proteomes" id="UP000182130">
    <property type="component" value="Unassembled WGS sequence"/>
</dbReference>
<dbReference type="Pfam" id="PF00324">
    <property type="entry name" value="AA_permease"/>
    <property type="match status" value="1"/>
</dbReference>
<comment type="subcellular location">
    <subcellularLocation>
        <location evidence="1">Membrane</location>
        <topology evidence="1">Multi-pass membrane protein</topology>
    </subcellularLocation>
</comment>
<dbReference type="InterPro" id="IPR004840">
    <property type="entry name" value="Amino_acid_permease_CS"/>
</dbReference>
<evidence type="ECO:0000256" key="1">
    <source>
        <dbReference type="ARBA" id="ARBA00004141"/>
    </source>
</evidence>
<dbReference type="AlphaFoldDB" id="A0A1G8V419"/>
<evidence type="ECO:0000256" key="6">
    <source>
        <dbReference type="ARBA" id="ARBA00022989"/>
    </source>
</evidence>
<reference evidence="10" key="1">
    <citation type="submission" date="2016-10" db="EMBL/GenBank/DDBJ databases">
        <authorList>
            <person name="Varghese N."/>
            <person name="Submissions S."/>
        </authorList>
    </citation>
    <scope>NUCLEOTIDE SEQUENCE [LARGE SCALE GENOMIC DNA]</scope>
    <source>
        <strain evidence="10">CGMCC 1.10783</strain>
    </source>
</reference>
<dbReference type="GO" id="GO:0016020">
    <property type="term" value="C:membrane"/>
    <property type="evidence" value="ECO:0007669"/>
    <property type="project" value="UniProtKB-SubCell"/>
</dbReference>
<evidence type="ECO:0000256" key="3">
    <source>
        <dbReference type="ARBA" id="ARBA00022448"/>
    </source>
</evidence>
<evidence type="ECO:0000313" key="9">
    <source>
        <dbReference type="EMBL" id="SDJ60125.1"/>
    </source>
</evidence>
<evidence type="ECO:0000256" key="2">
    <source>
        <dbReference type="ARBA" id="ARBA00008583"/>
    </source>
</evidence>
<keyword evidence="6" id="KW-1133">Transmembrane helix</keyword>
<organism evidence="9 10">
    <name type="scientific">Arthrobacter cupressi</name>
    <dbReference type="NCBI Taxonomy" id="1045773"/>
    <lineage>
        <taxon>Bacteria</taxon>
        <taxon>Bacillati</taxon>
        <taxon>Actinomycetota</taxon>
        <taxon>Actinomycetes</taxon>
        <taxon>Micrococcales</taxon>
        <taxon>Micrococcaceae</taxon>
        <taxon>Arthrobacter</taxon>
    </lineage>
</organism>
<evidence type="ECO:0000313" key="10">
    <source>
        <dbReference type="Proteomes" id="UP000182130"/>
    </source>
</evidence>
<evidence type="ECO:0000259" key="8">
    <source>
        <dbReference type="Pfam" id="PF00324"/>
    </source>
</evidence>
<evidence type="ECO:0000256" key="5">
    <source>
        <dbReference type="ARBA" id="ARBA00022970"/>
    </source>
</evidence>
<dbReference type="GO" id="GO:0006865">
    <property type="term" value="P:amino acid transport"/>
    <property type="evidence" value="ECO:0007669"/>
    <property type="project" value="UniProtKB-KW"/>
</dbReference>
<dbReference type="RefSeq" id="WP_245679878.1">
    <property type="nucleotide sequence ID" value="NZ_FNEI01000013.1"/>
</dbReference>
<dbReference type="PANTHER" id="PTHR43495:SF5">
    <property type="entry name" value="GAMMA-AMINOBUTYRIC ACID PERMEASE"/>
    <property type="match status" value="1"/>
</dbReference>
<keyword evidence="10" id="KW-1185">Reference proteome</keyword>
<gene>
    <name evidence="9" type="ORF">SAMN05216555_11324</name>
</gene>
<sequence length="477" mass="51037">MSHSFDQIKNREHGLKRELSSPQLTMIALGGAIGTGLFLGSKFAISFAGPSVLLSYAIGGLIAVMLMGALAEMTVAHSTTGSFGAFAEHYISPLAGFLVKYLYWSCIVLAVGTEVLAIGDYMKLWFPGVPPLLWVLLFSGVLIAVNMFNVKAFGALEYAFSSVKVFAILAFILLAAYLVFGSRNPNYGVQNYTAGGGLFPNGISGMWFAVIVAIFSYLSVEMIAVAAGEAKDPATAVKKAFKVTVFRLFLFYILTLALILAIAPVGQILAGDSPFVTVMQVIGIPFADSLINAVVIIAALSAMNSQLYISTRMMFSLSRAGQAPAVFGRLNRNGAPLNALILCTGGIAVAACVYALNPESGFTFMMALSMFGAMATWFLIFVTHLAFRRVTKRQGEALSYRLPFYPAASWIGAGLMVAVMVTTLFVDAFRMTLVFGLPFALGIAVLYFALKRRRPSTAENANYAGAGENVALEETPI</sequence>
<proteinExistence type="inferred from homology"/>
<dbReference type="PANTHER" id="PTHR43495">
    <property type="entry name" value="GABA PERMEASE"/>
    <property type="match status" value="1"/>
</dbReference>